<name>A0A9D1F1I9_9BACT</name>
<proteinExistence type="predicted"/>
<sequence>MAFCSNGIEFLSNGESYFFSPKHRGIGNPNASVWLKNISFQIEHQIADIAINNNMYVEQQKQPVAYNLYKANNKICAIGYNVKRKDLIIAKFVNSSPNTWHGYPGDYIGKMQDKPNQTTLKQLVLNGVISKKEMSRISRGQPL</sequence>
<gene>
    <name evidence="1" type="ORF">IAC10_11710</name>
</gene>
<protein>
    <submittedName>
        <fullName evidence="1">Uncharacterized protein</fullName>
    </submittedName>
</protein>
<organism evidence="1 2">
    <name type="scientific">Candidatus Scatousia excrementigallinarum</name>
    <dbReference type="NCBI Taxonomy" id="2840935"/>
    <lineage>
        <taxon>Bacteria</taxon>
        <taxon>Candidatus Scatousia</taxon>
    </lineage>
</organism>
<dbReference type="Proteomes" id="UP000823928">
    <property type="component" value="Unassembled WGS sequence"/>
</dbReference>
<reference evidence="1" key="2">
    <citation type="journal article" date="2021" name="PeerJ">
        <title>Extensive microbial diversity within the chicken gut microbiome revealed by metagenomics and culture.</title>
        <authorList>
            <person name="Gilroy R."/>
            <person name="Ravi A."/>
            <person name="Getino M."/>
            <person name="Pursley I."/>
            <person name="Horton D.L."/>
            <person name="Alikhan N.F."/>
            <person name="Baker D."/>
            <person name="Gharbi K."/>
            <person name="Hall N."/>
            <person name="Watson M."/>
            <person name="Adriaenssens E.M."/>
            <person name="Foster-Nyarko E."/>
            <person name="Jarju S."/>
            <person name="Secka A."/>
            <person name="Antonio M."/>
            <person name="Oren A."/>
            <person name="Chaudhuri R.R."/>
            <person name="La Ragione R."/>
            <person name="Hildebrand F."/>
            <person name="Pallen M.J."/>
        </authorList>
    </citation>
    <scope>NUCLEOTIDE SEQUENCE</scope>
    <source>
        <strain evidence="1">6276</strain>
    </source>
</reference>
<dbReference type="AlphaFoldDB" id="A0A9D1F1I9"/>
<evidence type="ECO:0000313" key="2">
    <source>
        <dbReference type="Proteomes" id="UP000823928"/>
    </source>
</evidence>
<comment type="caution">
    <text evidence="1">The sequence shown here is derived from an EMBL/GenBank/DDBJ whole genome shotgun (WGS) entry which is preliminary data.</text>
</comment>
<reference evidence="1" key="1">
    <citation type="submission" date="2020-10" db="EMBL/GenBank/DDBJ databases">
        <authorList>
            <person name="Gilroy R."/>
        </authorList>
    </citation>
    <scope>NUCLEOTIDE SEQUENCE</scope>
    <source>
        <strain evidence="1">6276</strain>
    </source>
</reference>
<dbReference type="EMBL" id="DVIU01000233">
    <property type="protein sequence ID" value="HIS37272.1"/>
    <property type="molecule type" value="Genomic_DNA"/>
</dbReference>
<accession>A0A9D1F1I9</accession>
<evidence type="ECO:0000313" key="1">
    <source>
        <dbReference type="EMBL" id="HIS37272.1"/>
    </source>
</evidence>